<evidence type="ECO:0000259" key="2">
    <source>
        <dbReference type="PROSITE" id="PS51782"/>
    </source>
</evidence>
<feature type="domain" description="LysM" evidence="2">
    <location>
        <begin position="152"/>
        <end position="199"/>
    </location>
</feature>
<dbReference type="Proteomes" id="UP000317169">
    <property type="component" value="Unassembled WGS sequence"/>
</dbReference>
<dbReference type="OrthoDB" id="2149800at2"/>
<evidence type="ECO:0000313" key="4">
    <source>
        <dbReference type="Proteomes" id="UP000317169"/>
    </source>
</evidence>
<feature type="domain" description="LysM" evidence="2">
    <location>
        <begin position="210"/>
        <end position="254"/>
    </location>
</feature>
<dbReference type="InterPro" id="IPR018392">
    <property type="entry name" value="LysM"/>
</dbReference>
<feature type="chain" id="PRO_5021207417" evidence="1">
    <location>
        <begin position="20"/>
        <end position="634"/>
    </location>
</feature>
<dbReference type="SUPFAM" id="SSF54106">
    <property type="entry name" value="LysM domain"/>
    <property type="match status" value="4"/>
</dbReference>
<evidence type="ECO:0000256" key="1">
    <source>
        <dbReference type="SAM" id="SignalP"/>
    </source>
</evidence>
<dbReference type="EMBL" id="VIAR01000012">
    <property type="protein sequence ID" value="TQD35447.1"/>
    <property type="molecule type" value="Genomic_DNA"/>
</dbReference>
<dbReference type="CDD" id="cd00118">
    <property type="entry name" value="LysM"/>
    <property type="match status" value="4"/>
</dbReference>
<dbReference type="InterPro" id="IPR036779">
    <property type="entry name" value="LysM_dom_sf"/>
</dbReference>
<dbReference type="Gene3D" id="3.40.50.2300">
    <property type="match status" value="2"/>
</dbReference>
<gene>
    <name evidence="3" type="ORF">FKR84_11300</name>
</gene>
<name>A0A507ZET7_9FLAO</name>
<comment type="caution">
    <text evidence="3">The sequence shown here is derived from an EMBL/GenBank/DDBJ whole genome shotgun (WGS) entry which is preliminary data.</text>
</comment>
<dbReference type="PANTHER" id="PTHR33734">
    <property type="entry name" value="LYSM DOMAIN-CONTAINING GPI-ANCHORED PROTEIN 2"/>
    <property type="match status" value="1"/>
</dbReference>
<evidence type="ECO:0000313" key="3">
    <source>
        <dbReference type="EMBL" id="TQD35447.1"/>
    </source>
</evidence>
<dbReference type="PANTHER" id="PTHR33734:SF22">
    <property type="entry name" value="MEMBRANE-BOUND LYTIC MUREIN TRANSGLYCOSYLASE D"/>
    <property type="match status" value="1"/>
</dbReference>
<accession>A0A507ZET7</accession>
<reference evidence="3 4" key="1">
    <citation type="submission" date="2019-06" db="EMBL/GenBank/DDBJ databases">
        <title>Flavibacter putida gen. nov., sp. nov., a novel marine bacterium of the family Flavobacteriaceae isolated from coastal seawater.</title>
        <authorList>
            <person name="Feng X."/>
        </authorList>
    </citation>
    <scope>NUCLEOTIDE SEQUENCE [LARGE SCALE GENOMIC DNA]</scope>
    <source>
        <strain evidence="3 4">PLHSN227</strain>
    </source>
</reference>
<dbReference type="AlphaFoldDB" id="A0A507ZET7"/>
<keyword evidence="1" id="KW-0732">Signal</keyword>
<dbReference type="SMART" id="SM00257">
    <property type="entry name" value="LysM"/>
    <property type="match status" value="4"/>
</dbReference>
<sequence length="634" mass="72497">MKKILLVVFVSCFMSNLMAAQNYKIHRAQEGETLQSIANDYDVSLQALKKMNPDAKNANLGSALLVIPFGETPDGEASSGLVRFKEYKVEKKETLYSLAREHDISVEDLKKYNTYLYKEELGENDIIRIPIFSKRNQVDYNSSVQNSTFKNLKHIVLPKETKYRISKKYGITVEKLEELNPMVGTLQPGQILNVTNPKAEKAKEKEDDFIEYEVQPKETFYSLTRRFNITKEELEYLNPVLKREGLEAGMVLQIPNPEADDNDLSAADEREKIKLEKYITHRNTKNIAIMLPFNLDKFARDSINKQEQLKNDKVLRISLDFYSGVLAAIDSVKSMGIPVKAEVFDTRQSKKAVADLLQTKNFSKFQAVIGPLLSNNLEFVSQKLAEAEVPVFSPLTDGELSGKENLFQSRPSSIIMEKTLITYIDSLKQGKNIIILTDAKHSYLKSKLSYTFPQAKVVQQAKEDYLQRGDLTKLLSEDAENWIIIEADDFALISNATSYLNALSRTYNIRLFTSNKSDPYQNEISSEYLSNLKFTYASIAKEYNVVDADSFVSRYVENYGISPSKYAVRGFDITYDILLRLAVEDDIYKSLEKKGITEYVENKFSYHKKIIGGYYNDAVYLMQYDKDLELKVLN</sequence>
<dbReference type="Pfam" id="PF01476">
    <property type="entry name" value="LysM"/>
    <property type="match status" value="4"/>
</dbReference>
<dbReference type="RefSeq" id="WP_141422421.1">
    <property type="nucleotide sequence ID" value="NZ_VIAR01000012.1"/>
</dbReference>
<proteinExistence type="predicted"/>
<protein>
    <submittedName>
        <fullName evidence="3">LysM peptidoglycan-binding domain-containing protein</fullName>
    </submittedName>
</protein>
<feature type="signal peptide" evidence="1">
    <location>
        <begin position="1"/>
        <end position="19"/>
    </location>
</feature>
<organism evidence="3 4">
    <name type="scientific">Haloflavibacter putidus</name>
    <dbReference type="NCBI Taxonomy" id="2576776"/>
    <lineage>
        <taxon>Bacteria</taxon>
        <taxon>Pseudomonadati</taxon>
        <taxon>Bacteroidota</taxon>
        <taxon>Flavobacteriia</taxon>
        <taxon>Flavobacteriales</taxon>
        <taxon>Flavobacteriaceae</taxon>
        <taxon>Haloflavibacter</taxon>
    </lineage>
</organism>
<dbReference type="InterPro" id="IPR028082">
    <property type="entry name" value="Peripla_BP_I"/>
</dbReference>
<dbReference type="GO" id="GO:0008932">
    <property type="term" value="F:lytic endotransglycosylase activity"/>
    <property type="evidence" value="ECO:0007669"/>
    <property type="project" value="TreeGrafter"/>
</dbReference>
<dbReference type="PROSITE" id="PS51782">
    <property type="entry name" value="LYSM"/>
    <property type="match status" value="4"/>
</dbReference>
<dbReference type="Gene3D" id="3.10.350.10">
    <property type="entry name" value="LysM domain"/>
    <property type="match status" value="4"/>
</dbReference>
<feature type="domain" description="LysM" evidence="2">
    <location>
        <begin position="24"/>
        <end position="69"/>
    </location>
</feature>
<keyword evidence="4" id="KW-1185">Reference proteome</keyword>
<feature type="domain" description="LysM" evidence="2">
    <location>
        <begin position="85"/>
        <end position="129"/>
    </location>
</feature>
<dbReference type="SUPFAM" id="SSF53822">
    <property type="entry name" value="Periplasmic binding protein-like I"/>
    <property type="match status" value="1"/>
</dbReference>